<name>A0A0M5ME02_9BACT</name>
<dbReference type="PATRIC" id="fig|199.248.peg.248"/>
<sequence length="228" mass="26217">MTSLCEILRFLINYFKILFMKFTAFILLLLTSIFLIACSANQANKKISNSELENLAKQYGGVYIFNQKFVDEIERREAERKELRKNTKGRDLGGGLYAVNTKLVDEKFPQTLSNGKKYYTRWVDYENQTGKKAKTSEVYINKIIEFIGLENFNKEKPYLDLGKLYVDDNGEIVPISIDVYYETYSTKYGLFGDEGMGISFSKKSIVPVSGGNKFILINNKFIKANKDK</sequence>
<evidence type="ECO:0008006" key="3">
    <source>
        <dbReference type="Google" id="ProtNLM"/>
    </source>
</evidence>
<accession>A0A0M5ME02</accession>
<reference evidence="2" key="1">
    <citation type="submission" date="2015-08" db="EMBL/GenBank/DDBJ databases">
        <title>Comparative genomics of the Campylobacter concisus group.</title>
        <authorList>
            <person name="Miller W.G."/>
            <person name="Yee E."/>
            <person name="Chapman M.H."/>
            <person name="Huynh S."/>
            <person name="Bono J.L."/>
            <person name="On S.L.W."/>
            <person name="St Leger J."/>
            <person name="Foster G."/>
            <person name="Parker C.T."/>
        </authorList>
    </citation>
    <scope>NUCLEOTIDE SEQUENCE [LARGE SCALE GENOMIC DNA]</scope>
    <source>
        <strain evidence="2">ATCC 33237</strain>
    </source>
</reference>
<evidence type="ECO:0000313" key="1">
    <source>
        <dbReference type="EMBL" id="ALF46943.1"/>
    </source>
</evidence>
<dbReference type="AlphaFoldDB" id="A0A0M5ME02"/>
<protein>
    <recommendedName>
        <fullName evidence="3">tRNA 2-selenouridine synthase</fullName>
    </recommendedName>
</protein>
<dbReference type="EMBL" id="CP012541">
    <property type="protein sequence ID" value="ALF46943.1"/>
    <property type="molecule type" value="Genomic_DNA"/>
</dbReference>
<dbReference type="KEGG" id="ccoc:CCON33237_0234"/>
<gene>
    <name evidence="1" type="ORF">CCON33237_0234</name>
</gene>
<proteinExistence type="predicted"/>
<organism evidence="1 2">
    <name type="scientific">Campylobacter concisus</name>
    <dbReference type="NCBI Taxonomy" id="199"/>
    <lineage>
        <taxon>Bacteria</taxon>
        <taxon>Pseudomonadati</taxon>
        <taxon>Campylobacterota</taxon>
        <taxon>Epsilonproteobacteria</taxon>
        <taxon>Campylobacterales</taxon>
        <taxon>Campylobacteraceae</taxon>
        <taxon>Campylobacter</taxon>
    </lineage>
</organism>
<evidence type="ECO:0000313" key="2">
    <source>
        <dbReference type="Proteomes" id="UP000066049"/>
    </source>
</evidence>
<dbReference type="Proteomes" id="UP000066049">
    <property type="component" value="Chromosome"/>
</dbReference>